<accession>A0A9Q0Q6E0</accession>
<evidence type="ECO:0000313" key="2">
    <source>
        <dbReference type="EMBL" id="KAJ6700906.1"/>
    </source>
</evidence>
<dbReference type="AlphaFoldDB" id="A0A9Q0Q6E0"/>
<reference evidence="2" key="2">
    <citation type="journal article" date="2023" name="Int. J. Mol. Sci.">
        <title>De Novo Assembly and Annotation of 11 Diverse Shrub Willow (Salix) Genomes Reveals Novel Gene Organization in Sex-Linked Regions.</title>
        <authorList>
            <person name="Hyden B."/>
            <person name="Feng K."/>
            <person name="Yates T.B."/>
            <person name="Jawdy S."/>
            <person name="Cereghino C."/>
            <person name="Smart L.B."/>
            <person name="Muchero W."/>
        </authorList>
    </citation>
    <scope>NUCLEOTIDE SEQUENCE</scope>
    <source>
        <tissue evidence="2">Shoot tip</tissue>
    </source>
</reference>
<name>A0A9Q0Q6E0_9ROSI</name>
<dbReference type="EMBL" id="JAPFFM010000016">
    <property type="protein sequence ID" value="KAJ6700906.1"/>
    <property type="molecule type" value="Genomic_DNA"/>
</dbReference>
<organism evidence="2 3">
    <name type="scientific">Salix koriyanagi</name>
    <dbReference type="NCBI Taxonomy" id="2511006"/>
    <lineage>
        <taxon>Eukaryota</taxon>
        <taxon>Viridiplantae</taxon>
        <taxon>Streptophyta</taxon>
        <taxon>Embryophyta</taxon>
        <taxon>Tracheophyta</taxon>
        <taxon>Spermatophyta</taxon>
        <taxon>Magnoliopsida</taxon>
        <taxon>eudicotyledons</taxon>
        <taxon>Gunneridae</taxon>
        <taxon>Pentapetalae</taxon>
        <taxon>rosids</taxon>
        <taxon>fabids</taxon>
        <taxon>Malpighiales</taxon>
        <taxon>Salicaceae</taxon>
        <taxon>Saliceae</taxon>
        <taxon>Salix</taxon>
    </lineage>
</organism>
<gene>
    <name evidence="2" type="ORF">OIU74_012292</name>
</gene>
<comment type="caution">
    <text evidence="2">The sequence shown here is derived from an EMBL/GenBank/DDBJ whole genome shotgun (WGS) entry which is preliminary data.</text>
</comment>
<sequence length="111" mass="11545">MSSPAPGVSPVPFNSTPPPPISNLTSPPPPDTTNKTASQAPPLLASSPRGPPGPGRAFPAGTFGVDSGSSVRCAGWCGYFCLCVPEEEKEGSAEIVARRPTFTRSYQRFVL</sequence>
<dbReference type="Proteomes" id="UP001151752">
    <property type="component" value="Chromosome 1"/>
</dbReference>
<evidence type="ECO:0000256" key="1">
    <source>
        <dbReference type="SAM" id="MobiDB-lite"/>
    </source>
</evidence>
<reference evidence="2" key="1">
    <citation type="submission" date="2022-11" db="EMBL/GenBank/DDBJ databases">
        <authorList>
            <person name="Hyden B.L."/>
            <person name="Feng K."/>
            <person name="Yates T."/>
            <person name="Jawdy S."/>
            <person name="Smart L.B."/>
            <person name="Muchero W."/>
        </authorList>
    </citation>
    <scope>NUCLEOTIDE SEQUENCE</scope>
    <source>
        <tissue evidence="2">Shoot tip</tissue>
    </source>
</reference>
<feature type="region of interest" description="Disordered" evidence="1">
    <location>
        <begin position="1"/>
        <end position="62"/>
    </location>
</feature>
<feature type="compositionally biased region" description="Pro residues" evidence="1">
    <location>
        <begin position="15"/>
        <end position="31"/>
    </location>
</feature>
<keyword evidence="3" id="KW-1185">Reference proteome</keyword>
<evidence type="ECO:0000313" key="3">
    <source>
        <dbReference type="Proteomes" id="UP001151752"/>
    </source>
</evidence>
<protein>
    <submittedName>
        <fullName evidence="2">Uncharacterized protein</fullName>
    </submittedName>
</protein>
<feature type="non-terminal residue" evidence="2">
    <location>
        <position position="111"/>
    </location>
</feature>
<proteinExistence type="predicted"/>